<feature type="transmembrane region" description="Helical" evidence="2">
    <location>
        <begin position="228"/>
        <end position="250"/>
    </location>
</feature>
<feature type="transmembrane region" description="Helical" evidence="2">
    <location>
        <begin position="87"/>
        <end position="108"/>
    </location>
</feature>
<feature type="transmembrane region" description="Helical" evidence="2">
    <location>
        <begin position="154"/>
        <end position="177"/>
    </location>
</feature>
<comment type="caution">
    <text evidence="4">The sequence shown here is derived from an EMBL/GenBank/DDBJ whole genome shotgun (WGS) entry which is preliminary data.</text>
</comment>
<protein>
    <recommendedName>
        <fullName evidence="3">DUF6534 domain-containing protein</fullName>
    </recommendedName>
</protein>
<feature type="region of interest" description="Disordered" evidence="1">
    <location>
        <begin position="311"/>
        <end position="342"/>
    </location>
</feature>
<feature type="domain" description="DUF6534" evidence="3">
    <location>
        <begin position="162"/>
        <end position="266"/>
    </location>
</feature>
<reference evidence="4" key="1">
    <citation type="submission" date="2020-05" db="EMBL/GenBank/DDBJ databases">
        <title>Mycena genomes resolve the evolution of fungal bioluminescence.</title>
        <authorList>
            <person name="Tsai I.J."/>
        </authorList>
    </citation>
    <scope>NUCLEOTIDE SEQUENCE</scope>
    <source>
        <strain evidence="4">110903Hualien_Pintung</strain>
    </source>
</reference>
<proteinExistence type="predicted"/>
<keyword evidence="5" id="KW-1185">Reference proteome</keyword>
<sequence length="342" mass="37692">MSLGDITGPLLVGSWASSLLYAAELSQAIHYFHHYPKDDWRLKALVATGLTVDSVALINAYISVYSYTVVYVGDAAYFQNQNWTIPVYVFTTTVIAVLVQSFLVVRYWRFAHKHLITIFLVLLILVGCGASFACGSEVALHPSFKDRGKVKIPAILWLTTEATADVSISAALLCELLRIRDAMRRTRGTLNRLINTTVRTGLATATLAVAALLAFISLERRDKWQVALAYRSIAGLISLLPVCVGIAWCLGRMYMLSMFANLNIRTPSRSHSPSDTRVPSHLTMPTDVAFASRYGEPADLVLNGLSANSQQAMSLPSRSETRDTTTDSDTLHYKPVNMGVER</sequence>
<feature type="transmembrane region" description="Helical" evidence="2">
    <location>
        <begin position="198"/>
        <end position="216"/>
    </location>
</feature>
<evidence type="ECO:0000259" key="3">
    <source>
        <dbReference type="Pfam" id="PF20152"/>
    </source>
</evidence>
<feature type="transmembrane region" description="Helical" evidence="2">
    <location>
        <begin position="44"/>
        <end position="67"/>
    </location>
</feature>
<evidence type="ECO:0000256" key="2">
    <source>
        <dbReference type="SAM" id="Phobius"/>
    </source>
</evidence>
<gene>
    <name evidence="4" type="ORF">HMN09_00450300</name>
</gene>
<evidence type="ECO:0000256" key="1">
    <source>
        <dbReference type="SAM" id="MobiDB-lite"/>
    </source>
</evidence>
<name>A0A8H6TI75_MYCCL</name>
<dbReference type="OrthoDB" id="3203775at2759"/>
<dbReference type="PANTHER" id="PTHR40465">
    <property type="entry name" value="CHROMOSOME 1, WHOLE GENOME SHOTGUN SEQUENCE"/>
    <property type="match status" value="1"/>
</dbReference>
<dbReference type="Proteomes" id="UP000613580">
    <property type="component" value="Unassembled WGS sequence"/>
</dbReference>
<feature type="transmembrane region" description="Helical" evidence="2">
    <location>
        <begin position="6"/>
        <end position="23"/>
    </location>
</feature>
<feature type="compositionally biased region" description="Basic and acidic residues" evidence="1">
    <location>
        <begin position="319"/>
        <end position="332"/>
    </location>
</feature>
<dbReference type="PANTHER" id="PTHR40465:SF1">
    <property type="entry name" value="DUF6534 DOMAIN-CONTAINING PROTEIN"/>
    <property type="match status" value="1"/>
</dbReference>
<dbReference type="InterPro" id="IPR045339">
    <property type="entry name" value="DUF6534"/>
</dbReference>
<keyword evidence="2" id="KW-0472">Membrane</keyword>
<dbReference type="AlphaFoldDB" id="A0A8H6TI75"/>
<accession>A0A8H6TI75</accession>
<feature type="transmembrane region" description="Helical" evidence="2">
    <location>
        <begin position="115"/>
        <end position="134"/>
    </location>
</feature>
<dbReference type="EMBL" id="JACAZE010000005">
    <property type="protein sequence ID" value="KAF7317156.1"/>
    <property type="molecule type" value="Genomic_DNA"/>
</dbReference>
<evidence type="ECO:0000313" key="4">
    <source>
        <dbReference type="EMBL" id="KAF7317156.1"/>
    </source>
</evidence>
<keyword evidence="2" id="KW-1133">Transmembrane helix</keyword>
<organism evidence="4 5">
    <name type="scientific">Mycena chlorophos</name>
    <name type="common">Agaric fungus</name>
    <name type="synonym">Agaricus chlorophos</name>
    <dbReference type="NCBI Taxonomy" id="658473"/>
    <lineage>
        <taxon>Eukaryota</taxon>
        <taxon>Fungi</taxon>
        <taxon>Dikarya</taxon>
        <taxon>Basidiomycota</taxon>
        <taxon>Agaricomycotina</taxon>
        <taxon>Agaricomycetes</taxon>
        <taxon>Agaricomycetidae</taxon>
        <taxon>Agaricales</taxon>
        <taxon>Marasmiineae</taxon>
        <taxon>Mycenaceae</taxon>
        <taxon>Mycena</taxon>
    </lineage>
</organism>
<dbReference type="Pfam" id="PF20152">
    <property type="entry name" value="DUF6534"/>
    <property type="match status" value="1"/>
</dbReference>
<evidence type="ECO:0000313" key="5">
    <source>
        <dbReference type="Proteomes" id="UP000613580"/>
    </source>
</evidence>
<keyword evidence="2" id="KW-0812">Transmembrane</keyword>